<dbReference type="InterPro" id="IPR033954">
    <property type="entry name" value="DiS-bond_Isoase_DsbC/G"/>
</dbReference>
<evidence type="ECO:0000256" key="6">
    <source>
        <dbReference type="ARBA" id="ARBA00023284"/>
    </source>
</evidence>
<dbReference type="GO" id="GO:0042597">
    <property type="term" value="C:periplasmic space"/>
    <property type="evidence" value="ECO:0007669"/>
    <property type="project" value="UniProtKB-SubCell"/>
</dbReference>
<evidence type="ECO:0000256" key="5">
    <source>
        <dbReference type="ARBA" id="ARBA00023157"/>
    </source>
</evidence>
<comment type="similarity">
    <text evidence="2">Belongs to the thioredoxin family. DsbC subfamily.</text>
</comment>
<keyword evidence="3" id="KW-0732">Signal</keyword>
<dbReference type="PANTHER" id="PTHR35272:SF3">
    <property type="entry name" value="THIOL:DISULFIDE INTERCHANGE PROTEIN DSBC"/>
    <property type="match status" value="1"/>
</dbReference>
<keyword evidence="6" id="KW-0676">Redox-active center</keyword>
<protein>
    <submittedName>
        <fullName evidence="9">Thiol:disulfide interchange protein DsbC</fullName>
    </submittedName>
</protein>
<evidence type="ECO:0000256" key="4">
    <source>
        <dbReference type="ARBA" id="ARBA00022764"/>
    </source>
</evidence>
<dbReference type="InterPro" id="IPR051470">
    <property type="entry name" value="Thiol:disulfide_interchange"/>
</dbReference>
<dbReference type="CDD" id="cd03020">
    <property type="entry name" value="DsbA_DsbC_DsbG"/>
    <property type="match status" value="1"/>
</dbReference>
<dbReference type="AlphaFoldDB" id="A0A3B1BA44"/>
<dbReference type="Pfam" id="PF10411">
    <property type="entry name" value="DsbC_N"/>
    <property type="match status" value="1"/>
</dbReference>
<dbReference type="Gene3D" id="3.10.450.70">
    <property type="entry name" value="Disulphide bond isomerase, DsbC/G, N-terminal"/>
    <property type="match status" value="1"/>
</dbReference>
<organism evidence="9">
    <name type="scientific">hydrothermal vent metagenome</name>
    <dbReference type="NCBI Taxonomy" id="652676"/>
    <lineage>
        <taxon>unclassified sequences</taxon>
        <taxon>metagenomes</taxon>
        <taxon>ecological metagenomes</taxon>
    </lineage>
</organism>
<keyword evidence="5" id="KW-1015">Disulfide bond</keyword>
<dbReference type="EMBL" id="UOFY01000030">
    <property type="protein sequence ID" value="VAX08833.1"/>
    <property type="molecule type" value="Genomic_DNA"/>
</dbReference>
<dbReference type="SUPFAM" id="SSF52833">
    <property type="entry name" value="Thioredoxin-like"/>
    <property type="match status" value="1"/>
</dbReference>
<dbReference type="InterPro" id="IPR036249">
    <property type="entry name" value="Thioredoxin-like_sf"/>
</dbReference>
<dbReference type="Pfam" id="PF13098">
    <property type="entry name" value="Thioredoxin_2"/>
    <property type="match status" value="1"/>
</dbReference>
<evidence type="ECO:0000256" key="3">
    <source>
        <dbReference type="ARBA" id="ARBA00022729"/>
    </source>
</evidence>
<sequence length="245" mass="26804">MRLLFKSGLVIFLFPLLSLPIMAANSSLENARKAISVQLSVPAENIEASPIENIYLVSIPPRLFYVSGDGKYVIDGDMINVANKTNVTQGLRDKARMQAIDNLGEDSMIVFSPKKGKVKHTITVFTDIDCGYCRKLHESIGEYNELGIKVRYLAYPRAGIGSGSYDKAVAVWCAKDRKQAMTKAKNDQPVNSDKCDNPVADHFKMGNMVGVRGTPALILESGRLVPGYVPPQRLAALLDKESAAN</sequence>
<feature type="domain" description="Thioredoxin-like fold" evidence="8">
    <location>
        <begin position="115"/>
        <end position="238"/>
    </location>
</feature>
<comment type="subcellular location">
    <subcellularLocation>
        <location evidence="1">Periplasm</location>
    </subcellularLocation>
</comment>
<reference evidence="9" key="1">
    <citation type="submission" date="2018-06" db="EMBL/GenBank/DDBJ databases">
        <authorList>
            <person name="Zhirakovskaya E."/>
        </authorList>
    </citation>
    <scope>NUCLEOTIDE SEQUENCE</scope>
</reference>
<evidence type="ECO:0000256" key="1">
    <source>
        <dbReference type="ARBA" id="ARBA00004418"/>
    </source>
</evidence>
<feature type="domain" description="Disulphide bond isomerase DsbC/G N-terminal" evidence="7">
    <location>
        <begin position="24"/>
        <end position="89"/>
    </location>
</feature>
<evidence type="ECO:0000256" key="2">
    <source>
        <dbReference type="ARBA" id="ARBA00009813"/>
    </source>
</evidence>
<dbReference type="InterPro" id="IPR018950">
    <property type="entry name" value="DiS-bond_isomerase_DsbC/G_N"/>
</dbReference>
<evidence type="ECO:0000313" key="9">
    <source>
        <dbReference type="EMBL" id="VAX08833.1"/>
    </source>
</evidence>
<dbReference type="Gene3D" id="3.40.30.10">
    <property type="entry name" value="Glutaredoxin"/>
    <property type="match status" value="1"/>
</dbReference>
<evidence type="ECO:0000259" key="7">
    <source>
        <dbReference type="Pfam" id="PF10411"/>
    </source>
</evidence>
<dbReference type="PANTHER" id="PTHR35272">
    <property type="entry name" value="THIOL:DISULFIDE INTERCHANGE PROTEIN DSBC-RELATED"/>
    <property type="match status" value="1"/>
</dbReference>
<name>A0A3B1BA44_9ZZZZ</name>
<dbReference type="InterPro" id="IPR009094">
    <property type="entry name" value="DiS-bond_isomerase_DsbC/G_N_sf"/>
</dbReference>
<dbReference type="InterPro" id="IPR012336">
    <property type="entry name" value="Thioredoxin-like_fold"/>
</dbReference>
<keyword evidence="4" id="KW-0574">Periplasm</keyword>
<proteinExistence type="inferred from homology"/>
<dbReference type="SUPFAM" id="SSF54423">
    <property type="entry name" value="DsbC/DsbG N-terminal domain-like"/>
    <property type="match status" value="1"/>
</dbReference>
<evidence type="ECO:0000259" key="8">
    <source>
        <dbReference type="Pfam" id="PF13098"/>
    </source>
</evidence>
<accession>A0A3B1BA44</accession>
<gene>
    <name evidence="9" type="ORF">MNBD_GAMMA25-694</name>
</gene>